<comment type="cofactor">
    <cofactor evidence="11">
        <name>Mg(2+)</name>
        <dbReference type="ChEBI" id="CHEBI:18420"/>
    </cofactor>
</comment>
<dbReference type="PANTHER" id="PTHR39650">
    <property type="entry name" value="CDP-ARCHAEOL SYNTHASE"/>
    <property type="match status" value="1"/>
</dbReference>
<dbReference type="KEGG" id="tcb:TCARB_1702"/>
<evidence type="ECO:0000256" key="8">
    <source>
        <dbReference type="ARBA" id="ARBA00023136"/>
    </source>
</evidence>
<feature type="transmembrane region" description="Helical" evidence="11">
    <location>
        <begin position="14"/>
        <end position="36"/>
    </location>
</feature>
<name>A0A3G1A6V0_9CREN</name>
<evidence type="ECO:0000256" key="2">
    <source>
        <dbReference type="ARBA" id="ARBA00022516"/>
    </source>
</evidence>
<organism evidence="12 13">
    <name type="scientific">Thermofilum adornatum 1505</name>
    <dbReference type="NCBI Taxonomy" id="697581"/>
    <lineage>
        <taxon>Archaea</taxon>
        <taxon>Thermoproteota</taxon>
        <taxon>Thermoprotei</taxon>
        <taxon>Thermofilales</taxon>
        <taxon>Thermofilaceae</taxon>
        <taxon>Thermofilum</taxon>
    </lineage>
</organism>
<comment type="catalytic activity">
    <reaction evidence="11">
        <text>2,3-bis-O-(geranylgeranyl)-sn-glycerol 1-phosphate + CTP + H(+) = CDP-2,3-bis-O-(geranylgeranyl)-sn-glycerol + diphosphate</text>
        <dbReference type="Rhea" id="RHEA:25690"/>
        <dbReference type="ChEBI" id="CHEBI:15378"/>
        <dbReference type="ChEBI" id="CHEBI:33019"/>
        <dbReference type="ChEBI" id="CHEBI:37563"/>
        <dbReference type="ChEBI" id="CHEBI:58837"/>
        <dbReference type="ChEBI" id="CHEBI:58838"/>
        <dbReference type="EC" id="2.7.7.67"/>
    </reaction>
</comment>
<dbReference type="HAMAP" id="MF_01117">
    <property type="entry name" value="CDP_archaeol_synth"/>
    <property type="match status" value="1"/>
</dbReference>
<dbReference type="AlphaFoldDB" id="A0A3G1A6V0"/>
<dbReference type="GO" id="GO:0046474">
    <property type="term" value="P:glycerophospholipid biosynthetic process"/>
    <property type="evidence" value="ECO:0007669"/>
    <property type="project" value="UniProtKB-UniRule"/>
</dbReference>
<dbReference type="GO" id="GO:0005886">
    <property type="term" value="C:plasma membrane"/>
    <property type="evidence" value="ECO:0007669"/>
    <property type="project" value="UniProtKB-SubCell"/>
</dbReference>
<keyword evidence="10 11" id="KW-1208">Phospholipid metabolism</keyword>
<keyword evidence="3 11" id="KW-0808">Transferase</keyword>
<dbReference type="UniPathway" id="UPA00940"/>
<dbReference type="GeneID" id="25407108"/>
<evidence type="ECO:0000256" key="6">
    <source>
        <dbReference type="ARBA" id="ARBA00022989"/>
    </source>
</evidence>
<protein>
    <recommendedName>
        <fullName evidence="11">CDP-archaeol synthase</fullName>
        <ecNumber evidence="11">2.7.7.67</ecNumber>
    </recommendedName>
    <alternativeName>
        <fullName evidence="11">CDP-2,3-bis-(O-geranylgeranyl)-sn-glycerol synthase</fullName>
    </alternativeName>
</protein>
<dbReference type="EMBL" id="CP007493">
    <property type="protein sequence ID" value="AJB42742.1"/>
    <property type="molecule type" value="Genomic_DNA"/>
</dbReference>
<comment type="similarity">
    <text evidence="11">Belongs to the CDP-archaeol synthase family.</text>
</comment>
<dbReference type="GO" id="GO:0043338">
    <property type="term" value="F:CDP-2,3-bis-(O-geranylgeranyl)-sn-glycerol synthase activity"/>
    <property type="evidence" value="ECO:0007669"/>
    <property type="project" value="UniProtKB-EC"/>
</dbReference>
<dbReference type="Pfam" id="PF01864">
    <property type="entry name" value="CarS-like"/>
    <property type="match status" value="1"/>
</dbReference>
<comment type="function">
    <text evidence="11">Catalyzes the formation of CDP-2,3-bis-(O-geranylgeranyl)-sn-glycerol (CDP-archaeol) from 2,3-bis-(O-geranylgeranyl)-sn-glycerol 1-phosphate (DGGGP) and CTP. This reaction is the third ether-bond-formation step in the biosynthesis of archaeal membrane lipids.</text>
</comment>
<keyword evidence="2 11" id="KW-0444">Lipid biosynthesis</keyword>
<dbReference type="InterPro" id="IPR002726">
    <property type="entry name" value="CarS_archaea"/>
</dbReference>
<proteinExistence type="inferred from homology"/>
<comment type="caution">
    <text evidence="11">Lacks conserved residue(s) required for the propagation of feature annotation.</text>
</comment>
<gene>
    <name evidence="11" type="primary">carS</name>
    <name evidence="12" type="ORF">TCARB_1702</name>
</gene>
<accession>A0A3G1A6V0</accession>
<keyword evidence="1 11" id="KW-1003">Cell membrane</keyword>
<keyword evidence="7 11" id="KW-0443">Lipid metabolism</keyword>
<dbReference type="EC" id="2.7.7.67" evidence="11"/>
<dbReference type="PANTHER" id="PTHR39650:SF1">
    <property type="entry name" value="CDP-ARCHAEOL SYNTHASE"/>
    <property type="match status" value="1"/>
</dbReference>
<dbReference type="NCBIfam" id="NF003114">
    <property type="entry name" value="PRK04032.1"/>
    <property type="match status" value="1"/>
</dbReference>
<dbReference type="Proteomes" id="UP000266720">
    <property type="component" value="Chromosome"/>
</dbReference>
<evidence type="ECO:0000256" key="4">
    <source>
        <dbReference type="ARBA" id="ARBA00022692"/>
    </source>
</evidence>
<comment type="subcellular location">
    <subcellularLocation>
        <location evidence="11">Cell membrane</location>
        <topology evidence="11">Multi-pass membrane protein</topology>
    </subcellularLocation>
</comment>
<evidence type="ECO:0000256" key="9">
    <source>
        <dbReference type="ARBA" id="ARBA00023209"/>
    </source>
</evidence>
<reference evidence="13" key="1">
    <citation type="book" date="2010" name="EXTREMOPHILES" publisher="0:0-0">
        <title>Complete genome sequences of ten hyperthermophilic archaea reveal their metabolic capabilities and possible ecological roles.</title>
        <editorList>
            <person name="?"/>
        </editorList>
        <authorList>
            <person name="Ravin N.V."/>
            <person name="Mardanov A.V."/>
            <person name="Bonch-Osmolovskaya E.A."/>
            <person name="Skryabin K.G."/>
        </authorList>
    </citation>
    <scope>NUCLEOTIDE SEQUENCE [LARGE SCALE GENOMIC DNA]</scope>
    <source>
        <strain evidence="13">1505</strain>
    </source>
</reference>
<keyword evidence="6 11" id="KW-1133">Transmembrane helix</keyword>
<evidence type="ECO:0000256" key="10">
    <source>
        <dbReference type="ARBA" id="ARBA00023264"/>
    </source>
</evidence>
<dbReference type="InterPro" id="IPR032690">
    <property type="entry name" value="CarS"/>
</dbReference>
<keyword evidence="9 11" id="KW-0594">Phospholipid biosynthesis</keyword>
<dbReference type="STRING" id="697581.TCARB_1702"/>
<feature type="transmembrane region" description="Helical" evidence="11">
    <location>
        <begin position="162"/>
        <end position="182"/>
    </location>
</feature>
<feature type="transmembrane region" description="Helical" evidence="11">
    <location>
        <begin position="56"/>
        <end position="77"/>
    </location>
</feature>
<evidence type="ECO:0000313" key="13">
    <source>
        <dbReference type="Proteomes" id="UP000266720"/>
    </source>
</evidence>
<evidence type="ECO:0000256" key="11">
    <source>
        <dbReference type="HAMAP-Rule" id="MF_01117"/>
    </source>
</evidence>
<evidence type="ECO:0000313" key="12">
    <source>
        <dbReference type="EMBL" id="AJB42742.1"/>
    </source>
</evidence>
<sequence length="218" mass="24214">MDSAFAAIDNVRKALLSSFLVFYGFYVFVLLVLFFFTMGPKALMNVFTLQHVVNAIIWILPAYVANGSPVVIGKFFLSKNIKRHPIDFNKRFFDGREIFGKNKTFEGFLGGLAAGCLASLILQYMGLHDLALGSLLALGALLGDLVGAFIKRRIGIKPGDPAWILDQVDFLIGSFILQFIFFGDLDRGLAFIAMVITPLIHILTNFAAYLLKLKNVPW</sequence>
<evidence type="ECO:0000256" key="5">
    <source>
        <dbReference type="ARBA" id="ARBA00022842"/>
    </source>
</evidence>
<evidence type="ECO:0000256" key="3">
    <source>
        <dbReference type="ARBA" id="ARBA00022679"/>
    </source>
</evidence>
<keyword evidence="8 11" id="KW-0472">Membrane</keyword>
<keyword evidence="4 11" id="KW-0812">Transmembrane</keyword>
<feature type="transmembrane region" description="Helical" evidence="11">
    <location>
        <begin position="105"/>
        <end position="124"/>
    </location>
</feature>
<evidence type="ECO:0000256" key="7">
    <source>
        <dbReference type="ARBA" id="ARBA00023098"/>
    </source>
</evidence>
<comment type="pathway">
    <text evidence="11">Membrane lipid metabolism; glycerophospholipid metabolism.</text>
</comment>
<dbReference type="RefSeq" id="WP_052887181.1">
    <property type="nucleotide sequence ID" value="NZ_CP007493.1"/>
</dbReference>
<feature type="transmembrane region" description="Helical" evidence="11">
    <location>
        <begin position="130"/>
        <end position="150"/>
    </location>
</feature>
<keyword evidence="5 11" id="KW-0460">Magnesium</keyword>
<evidence type="ECO:0000256" key="1">
    <source>
        <dbReference type="ARBA" id="ARBA00022475"/>
    </source>
</evidence>
<feature type="transmembrane region" description="Helical" evidence="11">
    <location>
        <begin position="188"/>
        <end position="211"/>
    </location>
</feature>